<reference evidence="2" key="1">
    <citation type="submission" date="2018-06" db="EMBL/GenBank/DDBJ databases">
        <authorList>
            <person name="Helene L.C."/>
            <person name="Dall'Agnol R."/>
            <person name="Delamuta J.R."/>
            <person name="Hungria M."/>
        </authorList>
    </citation>
    <scope>NUCLEOTIDE SEQUENCE [LARGE SCALE GENOMIC DNA]</scope>
    <source>
        <strain evidence="2">AC99b</strain>
    </source>
</reference>
<name>A0A330HU22_9HYPH</name>
<reference evidence="1 2" key="2">
    <citation type="submission" date="2018-07" db="EMBL/GenBank/DDBJ databases">
        <title>Diversity of Mesorhizobium strains in Brazil.</title>
        <authorList>
            <person name="Helene L.C.F."/>
            <person name="Dall'Agnol R."/>
            <person name="Delamuta J.R.M."/>
            <person name="Hungria M."/>
        </authorList>
    </citation>
    <scope>NUCLEOTIDE SEQUENCE [LARGE SCALE GENOMIC DNA]</scope>
    <source>
        <strain evidence="1 2">AC99b</strain>
    </source>
</reference>
<organism evidence="1 2">
    <name type="scientific">Mesorhizobium hawassense</name>
    <dbReference type="NCBI Taxonomy" id="1209954"/>
    <lineage>
        <taxon>Bacteria</taxon>
        <taxon>Pseudomonadati</taxon>
        <taxon>Pseudomonadota</taxon>
        <taxon>Alphaproteobacteria</taxon>
        <taxon>Hyphomicrobiales</taxon>
        <taxon>Phyllobacteriaceae</taxon>
        <taxon>Mesorhizobium</taxon>
    </lineage>
</organism>
<protein>
    <submittedName>
        <fullName evidence="1">Uncharacterized protein</fullName>
    </submittedName>
</protein>
<sequence length="102" mass="11472">MRDDAHCKVQHALRTKGIVNIIGLSEEIRLKNLAENIAREDIESLVMEISQLYGAPIEFDEHVLTALDLPEVLGPDNRNDLEKALRERTSAELPTELLQLDG</sequence>
<evidence type="ECO:0000313" key="1">
    <source>
        <dbReference type="EMBL" id="RAZ90394.1"/>
    </source>
</evidence>
<comment type="caution">
    <text evidence="1">The sequence shown here is derived from an EMBL/GenBank/DDBJ whole genome shotgun (WGS) entry which is preliminary data.</text>
</comment>
<gene>
    <name evidence="1" type="ORF">DPM33_12750</name>
</gene>
<dbReference type="EMBL" id="QMBP01000005">
    <property type="protein sequence ID" value="RAZ90394.1"/>
    <property type="molecule type" value="Genomic_DNA"/>
</dbReference>
<evidence type="ECO:0000313" key="2">
    <source>
        <dbReference type="Proteomes" id="UP000251558"/>
    </source>
</evidence>
<keyword evidence="2" id="KW-1185">Reference proteome</keyword>
<accession>A0A330HU22</accession>
<dbReference type="Proteomes" id="UP000251558">
    <property type="component" value="Unassembled WGS sequence"/>
</dbReference>
<dbReference type="AlphaFoldDB" id="A0A330HU22"/>
<proteinExistence type="predicted"/>